<dbReference type="SUPFAM" id="SSF56935">
    <property type="entry name" value="Porins"/>
    <property type="match status" value="1"/>
</dbReference>
<feature type="signal peptide" evidence="1">
    <location>
        <begin position="1"/>
        <end position="29"/>
    </location>
</feature>
<name>A0ABW9JBT5_9SPHI</name>
<dbReference type="Pfam" id="PF13715">
    <property type="entry name" value="CarbopepD_reg_2"/>
    <property type="match status" value="1"/>
</dbReference>
<gene>
    <name evidence="3" type="ORF">E6A44_016905</name>
</gene>
<dbReference type="Gene3D" id="2.60.40.1120">
    <property type="entry name" value="Carboxypeptidase-like, regulatory domain"/>
    <property type="match status" value="1"/>
</dbReference>
<evidence type="ECO:0000259" key="2">
    <source>
        <dbReference type="Pfam" id="PF07715"/>
    </source>
</evidence>
<dbReference type="Pfam" id="PF07715">
    <property type="entry name" value="Plug"/>
    <property type="match status" value="1"/>
</dbReference>
<dbReference type="Gene3D" id="2.170.130.10">
    <property type="entry name" value="TonB-dependent receptor, plug domain"/>
    <property type="match status" value="1"/>
</dbReference>
<proteinExistence type="predicted"/>
<dbReference type="InterPro" id="IPR023996">
    <property type="entry name" value="TonB-dep_OMP_SusC/RagA"/>
</dbReference>
<organism evidence="3 4">
    <name type="scientific">Pedobacter ureilyticus</name>
    <dbReference type="NCBI Taxonomy" id="1393051"/>
    <lineage>
        <taxon>Bacteria</taxon>
        <taxon>Pseudomonadati</taxon>
        <taxon>Bacteroidota</taxon>
        <taxon>Sphingobacteriia</taxon>
        <taxon>Sphingobacteriales</taxon>
        <taxon>Sphingobacteriaceae</taxon>
        <taxon>Pedobacter</taxon>
    </lineage>
</organism>
<evidence type="ECO:0000313" key="3">
    <source>
        <dbReference type="EMBL" id="MFN0257273.1"/>
    </source>
</evidence>
<dbReference type="SUPFAM" id="SSF49464">
    <property type="entry name" value="Carboxypeptidase regulatory domain-like"/>
    <property type="match status" value="1"/>
</dbReference>
<dbReference type="NCBIfam" id="TIGR04056">
    <property type="entry name" value="OMP_RagA_SusC"/>
    <property type="match status" value="1"/>
</dbReference>
<evidence type="ECO:0000256" key="1">
    <source>
        <dbReference type="SAM" id="SignalP"/>
    </source>
</evidence>
<dbReference type="InterPro" id="IPR037066">
    <property type="entry name" value="Plug_dom_sf"/>
</dbReference>
<comment type="caution">
    <text evidence="3">The sequence shown here is derived from an EMBL/GenBank/DDBJ whole genome shotgun (WGS) entry which is preliminary data.</text>
</comment>
<evidence type="ECO:0000313" key="4">
    <source>
        <dbReference type="Proteomes" id="UP001517247"/>
    </source>
</evidence>
<dbReference type="Proteomes" id="UP001517247">
    <property type="component" value="Unassembled WGS sequence"/>
</dbReference>
<dbReference type="NCBIfam" id="TIGR04057">
    <property type="entry name" value="SusC_RagA_signa"/>
    <property type="match status" value="1"/>
</dbReference>
<protein>
    <submittedName>
        <fullName evidence="3">SusC/RagA family TonB-linked outer membrane protein</fullName>
    </submittedName>
</protein>
<sequence>MSQTLQKKCKHLYGFFFLLLLFVSSNSYAQNAGKKTITGKVTDSLGIGLPGVVVAVVNQANVGTQTDNNGKFVLDVSQGQLLRFSFVGYKEQRVTVGESNVINIKLLEDNVMAEEVVITALGQRQRKEALVGSVTTVKVANLKIPSSNLTNALSGQIAGVIGYQRSGQPGQDNSQFFIRGVTTFGYKTDPLILIDNVELTASDLARLQVDDIESFSILKDASATALYGARGANGVILVATKSGKEGKAKISFRLEQSASQATQNIELADPITYMELYNEAAIGRNLDPLFTQNKIINTQNTIDKSPGYNEYVYPAVDWMDMLFKKRTSTQRANLGISGGGGVARYYVAGSYNLDNGVLREDTRNNNDNNIKFRNYQLRSNVNIDLTKTTEMVVRLSGNFSEYNGPIASDGGFSTDLYNKVMNTSPVLFPAYFPADQANANAQHILFGNTVGNAANDIRNINPYAAMLMGHKNSSESRMSAQFELNQKLDFVTEGLTFRSIFSTNRYSYFDSSMAYAPFYYSVGSYDRQNNQYTLNWLNPSVTAPLNIAREYLSYYPGSPSVNTFLYAQAAVNYDRTFGNHTVSTTLIGTAQQTRYNNARDPKTDQPTLQYSLPYRNIGLAGRLTYSYKNRYFIESNFGYNGSERFSENHRFGFFPTIGAGWIVSNEEFWKGGIANVVNRLKLRGSFGIVGNDAIGSQRFFYKSDVNLNGGGNYAEFGFNGGSNRPGVYINSYENTDITWETSRQTNLALEATLFKNLSIIAEAYNNYRYDIYMLRRTVPSTLGLEAINRDGIPDIGANIGVARSRGVDLSLDYKFNANAFSFAVRGNMTFAKNKYINYEEPQWAEAYRYTTGQPISRNYGYIAERLFVDDKEVANSPTQIFSTGGKAPRGGDIKYKDLNNDGKIDDADKAYIGFPQSPELVYGFGFSSSYKGFDLSAFLTGQGRMTFFIKPEKISPFVPTDDKRKVNPFDGGDGDYFGNTQLLKDFANNHWSPENQNLYALYPRMAVTRQDLENNAQTSTWWMRNGRLIRLKSVELGYTLPQQVSKRLKLSSCRVYFNGLNLITWSPFKMWDPEQGGNGFAYPIQKVFNVGLNVTL</sequence>
<dbReference type="InterPro" id="IPR012910">
    <property type="entry name" value="Plug_dom"/>
</dbReference>
<keyword evidence="1" id="KW-0732">Signal</keyword>
<accession>A0ABW9JBT5</accession>
<dbReference type="InterPro" id="IPR008969">
    <property type="entry name" value="CarboxyPept-like_regulatory"/>
</dbReference>
<feature type="chain" id="PRO_5046206422" evidence="1">
    <location>
        <begin position="30"/>
        <end position="1096"/>
    </location>
</feature>
<keyword evidence="4" id="KW-1185">Reference proteome</keyword>
<dbReference type="RefSeq" id="WP_138724340.1">
    <property type="nucleotide sequence ID" value="NZ_SSHJ02000008.1"/>
</dbReference>
<dbReference type="EMBL" id="SSHJ02000008">
    <property type="protein sequence ID" value="MFN0257273.1"/>
    <property type="molecule type" value="Genomic_DNA"/>
</dbReference>
<reference evidence="3 4" key="1">
    <citation type="submission" date="2024-12" db="EMBL/GenBank/DDBJ databases">
        <authorList>
            <person name="Hu S."/>
        </authorList>
    </citation>
    <scope>NUCLEOTIDE SEQUENCE [LARGE SCALE GENOMIC DNA]</scope>
    <source>
        <strain evidence="3 4">THG-T11</strain>
    </source>
</reference>
<dbReference type="InterPro" id="IPR023997">
    <property type="entry name" value="TonB-dep_OMP_SusC/RagA_CS"/>
</dbReference>
<feature type="domain" description="TonB-dependent receptor plug" evidence="2">
    <location>
        <begin position="129"/>
        <end position="235"/>
    </location>
</feature>